<dbReference type="Pfam" id="PF07992">
    <property type="entry name" value="Pyr_redox_2"/>
    <property type="match status" value="1"/>
</dbReference>
<organism evidence="8 9">
    <name type="scientific">Crocosphaera chwakensis CCY0110</name>
    <dbReference type="NCBI Taxonomy" id="391612"/>
    <lineage>
        <taxon>Bacteria</taxon>
        <taxon>Bacillati</taxon>
        <taxon>Cyanobacteriota</taxon>
        <taxon>Cyanophyceae</taxon>
        <taxon>Oscillatoriophycideae</taxon>
        <taxon>Chroococcales</taxon>
        <taxon>Aphanothecaceae</taxon>
        <taxon>Crocosphaera</taxon>
        <taxon>Crocosphaera chwakensis</taxon>
    </lineage>
</organism>
<proteinExistence type="inferred from homology"/>
<comment type="similarity">
    <text evidence="2">Belongs to the NADH dehydrogenase family.</text>
</comment>
<dbReference type="GO" id="GO:0003955">
    <property type="term" value="F:NAD(P)H dehydrogenase (quinone) activity"/>
    <property type="evidence" value="ECO:0007669"/>
    <property type="project" value="TreeGrafter"/>
</dbReference>
<keyword evidence="6" id="KW-0472">Membrane</keyword>
<feature type="domain" description="FAD/NAD(P)-binding" evidence="7">
    <location>
        <begin position="8"/>
        <end position="312"/>
    </location>
</feature>
<dbReference type="SUPFAM" id="SSF51905">
    <property type="entry name" value="FAD/NAD(P)-binding domain"/>
    <property type="match status" value="2"/>
</dbReference>
<evidence type="ECO:0000313" key="9">
    <source>
        <dbReference type="Proteomes" id="UP000003781"/>
    </source>
</evidence>
<dbReference type="InterPro" id="IPR051169">
    <property type="entry name" value="NADH-Q_oxidoreductase"/>
</dbReference>
<dbReference type="InterPro" id="IPR023753">
    <property type="entry name" value="FAD/NAD-binding_dom"/>
</dbReference>
<evidence type="ECO:0000256" key="6">
    <source>
        <dbReference type="SAM" id="Phobius"/>
    </source>
</evidence>
<reference evidence="8 9" key="1">
    <citation type="submission" date="2007-03" db="EMBL/GenBank/DDBJ databases">
        <authorList>
            <person name="Stal L."/>
            <person name="Ferriera S."/>
            <person name="Johnson J."/>
            <person name="Kravitz S."/>
            <person name="Beeson K."/>
            <person name="Sutton G."/>
            <person name="Rogers Y.-H."/>
            <person name="Friedman R."/>
            <person name="Frazier M."/>
            <person name="Venter J.C."/>
        </authorList>
    </citation>
    <scope>NUCLEOTIDE SEQUENCE [LARGE SCALE GENOMIC DNA]</scope>
    <source>
        <strain evidence="8 9">CCY0110</strain>
    </source>
</reference>
<evidence type="ECO:0000256" key="4">
    <source>
        <dbReference type="ARBA" id="ARBA00022827"/>
    </source>
</evidence>
<dbReference type="Gene3D" id="3.50.50.100">
    <property type="match status" value="1"/>
</dbReference>
<dbReference type="RefSeq" id="WP_008278569.1">
    <property type="nucleotide sequence ID" value="NZ_AAXW01000089.1"/>
</dbReference>
<dbReference type="Proteomes" id="UP000003781">
    <property type="component" value="Unassembled WGS sequence"/>
</dbReference>
<dbReference type="PRINTS" id="PR00368">
    <property type="entry name" value="FADPNR"/>
</dbReference>
<dbReference type="eggNOG" id="COG1252">
    <property type="taxonomic scope" value="Bacteria"/>
</dbReference>
<evidence type="ECO:0000256" key="3">
    <source>
        <dbReference type="ARBA" id="ARBA00022630"/>
    </source>
</evidence>
<dbReference type="AlphaFoldDB" id="A3IYV3"/>
<dbReference type="InterPro" id="IPR036188">
    <property type="entry name" value="FAD/NAD-bd_sf"/>
</dbReference>
<keyword evidence="4" id="KW-0274">FAD</keyword>
<evidence type="ECO:0000259" key="7">
    <source>
        <dbReference type="Pfam" id="PF07992"/>
    </source>
</evidence>
<dbReference type="PRINTS" id="PR00469">
    <property type="entry name" value="PNDRDTASEII"/>
</dbReference>
<comment type="caution">
    <text evidence="8">The sequence shown here is derived from an EMBL/GenBank/DDBJ whole genome shotgun (WGS) entry which is preliminary data.</text>
</comment>
<keyword evidence="5" id="KW-0560">Oxidoreductase</keyword>
<evidence type="ECO:0000256" key="2">
    <source>
        <dbReference type="ARBA" id="ARBA00005272"/>
    </source>
</evidence>
<gene>
    <name evidence="8" type="ORF">CY0110_20895</name>
</gene>
<dbReference type="PANTHER" id="PTHR42913:SF4">
    <property type="entry name" value="ALTERNATIVE NAD(P)H-UBIQUINONE OXIDOREDUCTASE C1, CHLOROPLASTIC_MITOCHONDRIAL"/>
    <property type="match status" value="1"/>
</dbReference>
<sequence length="416" mass="47031">MNTKKPINICVLGGGFSGLYTALYLSNHPHVKSSQWKITLVERNDNFLFTPLLYELITGELQRWEIAPTYQKLLAGTSIKFCQHIVEKIDLENRQVKLDNDDSLNYDYLVLGLGTQNRWVDIPGLKNYALTFRTLRDLEQLQAKINYLESLDKKHLRVAIIGSGPNGVELSCKLADRLEKQAEVLLIDRGNQILKGLSKGIRKASYRALGSRRVQLYLNTNVQEINKNSITINYGEQTINVPVNMVIWVAGTQSKPLIKSLNCQQTSSGKLLTNSRLQLIEYPEVFALGDLAQISNKKKSNPATAQVAYQQASCAAKNIAAIIEGKPLKSFNYLHLGDMLTLGKRTAIISSYGININGQIGGMLRRLAYIFRLPTMRHRLQVLRNFVQKIGLKMRRFFREMIATLLGQKSSRKYSK</sequence>
<dbReference type="EMBL" id="AAXW01000089">
    <property type="protein sequence ID" value="EAZ88328.1"/>
    <property type="molecule type" value="Genomic_DNA"/>
</dbReference>
<evidence type="ECO:0000256" key="5">
    <source>
        <dbReference type="ARBA" id="ARBA00023002"/>
    </source>
</evidence>
<dbReference type="GO" id="GO:0019646">
    <property type="term" value="P:aerobic electron transport chain"/>
    <property type="evidence" value="ECO:0007669"/>
    <property type="project" value="TreeGrafter"/>
</dbReference>
<evidence type="ECO:0000313" key="8">
    <source>
        <dbReference type="EMBL" id="EAZ88328.1"/>
    </source>
</evidence>
<keyword evidence="3" id="KW-0285">Flavoprotein</keyword>
<feature type="transmembrane region" description="Helical" evidence="6">
    <location>
        <begin position="7"/>
        <end position="25"/>
    </location>
</feature>
<accession>A3IYV3</accession>
<dbReference type="PANTHER" id="PTHR42913">
    <property type="entry name" value="APOPTOSIS-INDUCING FACTOR 1"/>
    <property type="match status" value="1"/>
</dbReference>
<keyword evidence="6" id="KW-0812">Transmembrane</keyword>
<protein>
    <submittedName>
        <fullName evidence="8">Type 2 NADH dehydrogenase</fullName>
    </submittedName>
</protein>
<comment type="cofactor">
    <cofactor evidence="1">
        <name>FAD</name>
        <dbReference type="ChEBI" id="CHEBI:57692"/>
    </cofactor>
</comment>
<keyword evidence="9" id="KW-1185">Reference proteome</keyword>
<dbReference type="OrthoDB" id="9781621at2"/>
<name>A3IYV3_9CHRO</name>
<evidence type="ECO:0000256" key="1">
    <source>
        <dbReference type="ARBA" id="ARBA00001974"/>
    </source>
</evidence>
<keyword evidence="6" id="KW-1133">Transmembrane helix</keyword>